<organism evidence="1 2">
    <name type="scientific">Araneus ventricosus</name>
    <name type="common">Orbweaver spider</name>
    <name type="synonym">Epeira ventricosa</name>
    <dbReference type="NCBI Taxonomy" id="182803"/>
    <lineage>
        <taxon>Eukaryota</taxon>
        <taxon>Metazoa</taxon>
        <taxon>Ecdysozoa</taxon>
        <taxon>Arthropoda</taxon>
        <taxon>Chelicerata</taxon>
        <taxon>Arachnida</taxon>
        <taxon>Araneae</taxon>
        <taxon>Araneomorphae</taxon>
        <taxon>Entelegynae</taxon>
        <taxon>Araneoidea</taxon>
        <taxon>Araneidae</taxon>
        <taxon>Araneus</taxon>
    </lineage>
</organism>
<protein>
    <submittedName>
        <fullName evidence="1">Uncharacterized protein</fullName>
    </submittedName>
</protein>
<accession>A0A4Y2Q342</accession>
<keyword evidence="2" id="KW-1185">Reference proteome</keyword>
<evidence type="ECO:0000313" key="2">
    <source>
        <dbReference type="Proteomes" id="UP000499080"/>
    </source>
</evidence>
<dbReference type="Proteomes" id="UP000499080">
    <property type="component" value="Unassembled WGS sequence"/>
</dbReference>
<dbReference type="EMBL" id="BGPR01012957">
    <property type="protein sequence ID" value="GBN58565.1"/>
    <property type="molecule type" value="Genomic_DNA"/>
</dbReference>
<proteinExistence type="predicted"/>
<comment type="caution">
    <text evidence="1">The sequence shown here is derived from an EMBL/GenBank/DDBJ whole genome shotgun (WGS) entry which is preliminary data.</text>
</comment>
<evidence type="ECO:0000313" key="1">
    <source>
        <dbReference type="EMBL" id="GBN58565.1"/>
    </source>
</evidence>
<reference evidence="1 2" key="1">
    <citation type="journal article" date="2019" name="Sci. Rep.">
        <title>Orb-weaving spider Araneus ventricosus genome elucidates the spidroin gene catalogue.</title>
        <authorList>
            <person name="Kono N."/>
            <person name="Nakamura H."/>
            <person name="Ohtoshi R."/>
            <person name="Moran D.A.P."/>
            <person name="Shinohara A."/>
            <person name="Yoshida Y."/>
            <person name="Fujiwara M."/>
            <person name="Mori M."/>
            <person name="Tomita M."/>
            <person name="Arakawa K."/>
        </authorList>
    </citation>
    <scope>NUCLEOTIDE SEQUENCE [LARGE SCALE GENOMIC DNA]</scope>
</reference>
<sequence length="102" mass="12004">MYSKDLYWKPDLKRKCSKTNCHVQFSELLKKVVKTKFLSIQVPKVELLKKSHLKKQNYKPMGLLLKLLKKRDEPKQRYKPVMLYIKLLALGSSISIENLNGI</sequence>
<dbReference type="AlphaFoldDB" id="A0A4Y2Q342"/>
<name>A0A4Y2Q342_ARAVE</name>
<gene>
    <name evidence="1" type="ORF">AVEN_77244_1</name>
</gene>